<accession>A0A5B1CD81</accession>
<evidence type="ECO:0000259" key="3">
    <source>
        <dbReference type="Pfam" id="PF04773"/>
    </source>
</evidence>
<dbReference type="Gene3D" id="2.60.120.200">
    <property type="match status" value="1"/>
</dbReference>
<dbReference type="SUPFAM" id="SSF49899">
    <property type="entry name" value="Concanavalin A-like lectins/glucanases"/>
    <property type="match status" value="1"/>
</dbReference>
<dbReference type="OrthoDB" id="258532at2"/>
<proteinExistence type="predicted"/>
<keyword evidence="2" id="KW-1133">Transmembrane helix</keyword>
<dbReference type="InterPro" id="IPR012373">
    <property type="entry name" value="Ferrdict_sens_TM"/>
</dbReference>
<evidence type="ECO:0000256" key="1">
    <source>
        <dbReference type="SAM" id="MobiDB-lite"/>
    </source>
</evidence>
<name>A0A5B1CD81_9BACT</name>
<dbReference type="Proteomes" id="UP000322699">
    <property type="component" value="Unassembled WGS sequence"/>
</dbReference>
<evidence type="ECO:0000313" key="5">
    <source>
        <dbReference type="Proteomes" id="UP000322699"/>
    </source>
</evidence>
<dbReference type="GO" id="GO:0016989">
    <property type="term" value="F:sigma factor antagonist activity"/>
    <property type="evidence" value="ECO:0007669"/>
    <property type="project" value="TreeGrafter"/>
</dbReference>
<keyword evidence="5" id="KW-1185">Reference proteome</keyword>
<evidence type="ECO:0000313" key="4">
    <source>
        <dbReference type="EMBL" id="KAA1259118.1"/>
    </source>
</evidence>
<dbReference type="PANTHER" id="PTHR30273">
    <property type="entry name" value="PERIPLASMIC SIGNAL SENSOR AND SIGMA FACTOR ACTIVATOR FECR-RELATED"/>
    <property type="match status" value="1"/>
</dbReference>
<feature type="transmembrane region" description="Helical" evidence="2">
    <location>
        <begin position="115"/>
        <end position="134"/>
    </location>
</feature>
<protein>
    <submittedName>
        <fullName evidence="4">FecR protein</fullName>
    </submittedName>
</protein>
<evidence type="ECO:0000256" key="2">
    <source>
        <dbReference type="SAM" id="Phobius"/>
    </source>
</evidence>
<comment type="caution">
    <text evidence="4">The sequence shown here is derived from an EMBL/GenBank/DDBJ whole genome shotgun (WGS) entry which is preliminary data.</text>
</comment>
<dbReference type="InterPro" id="IPR013320">
    <property type="entry name" value="ConA-like_dom_sf"/>
</dbReference>
<dbReference type="Pfam" id="PF04773">
    <property type="entry name" value="FecR"/>
    <property type="match status" value="1"/>
</dbReference>
<reference evidence="4 5" key="1">
    <citation type="submission" date="2019-08" db="EMBL/GenBank/DDBJ databases">
        <title>Deep-cultivation of Planctomycetes and their phenomic and genomic characterization uncovers novel biology.</title>
        <authorList>
            <person name="Wiegand S."/>
            <person name="Jogler M."/>
            <person name="Boedeker C."/>
            <person name="Pinto D."/>
            <person name="Vollmers J."/>
            <person name="Rivas-Marin E."/>
            <person name="Kohn T."/>
            <person name="Peeters S.H."/>
            <person name="Heuer A."/>
            <person name="Rast P."/>
            <person name="Oberbeckmann S."/>
            <person name="Bunk B."/>
            <person name="Jeske O."/>
            <person name="Meyerdierks A."/>
            <person name="Storesund J.E."/>
            <person name="Kallscheuer N."/>
            <person name="Luecker S."/>
            <person name="Lage O.M."/>
            <person name="Pohl T."/>
            <person name="Merkel B.J."/>
            <person name="Hornburger P."/>
            <person name="Mueller R.-W."/>
            <person name="Bruemmer F."/>
            <person name="Labrenz M."/>
            <person name="Spormann A.M."/>
            <person name="Op Den Camp H."/>
            <person name="Overmann J."/>
            <person name="Amann R."/>
            <person name="Jetten M.S.M."/>
            <person name="Mascher T."/>
            <person name="Medema M.H."/>
            <person name="Devos D.P."/>
            <person name="Kaster A.-K."/>
            <person name="Ovreas L."/>
            <person name="Rohde M."/>
            <person name="Galperin M.Y."/>
            <person name="Jogler C."/>
        </authorList>
    </citation>
    <scope>NUCLEOTIDE SEQUENCE [LARGE SCALE GENOMIC DNA]</scope>
    <source>
        <strain evidence="4 5">LF1</strain>
    </source>
</reference>
<gene>
    <name evidence="4" type="ORF">LF1_16460</name>
</gene>
<dbReference type="EMBL" id="VRLW01000001">
    <property type="protein sequence ID" value="KAA1259118.1"/>
    <property type="molecule type" value="Genomic_DNA"/>
</dbReference>
<sequence length="625" mass="70206">MHQSVAQCGRARVISKPINQEEFDDLLGKLIDDQLSPHQHRRLESAITDSENYRKQYREMMRLHATLAWSRNWCMKDSAPLRNTADDSQVIQPESTNPQLIPSLQKQAKTDHNRIKLLAALLVLAASFLMVLTYNAVVNGLAKPGDDGVTKIASSQNQSQNQLPKKQQTLRPEQRIEAADLKVLAVSNKVSNLAVISDAVGVKWKEGEARRTGELLTAGPLRFDAGLLQLDFSSGARLVCRGPASLELISAKCVRIHAGEATCYVGELGKGFQVLTGESEVVDLGTSFGIRVDAEGESEVHVFDGAVSVRRQPESDAIEYTENTAVRVSPNELVSTDFSLDGFPKSEEIRSLREEQWSNRYLAWKNYAKSISEDPSVLVHYTFEDQKQSDIEVFNQSTGTTRGTSGTILRAKWCEGRWPNKKGLQFQRESDRVLLTIPGKYDKLSFVTWARPDAFLQLTSALLLTEHPRRWGMHGTLRDELQDTNAPTDTFRWVLSDRNIARLSLAFMDKRPMTYDICGYTSGAEPEIEDQTGKWGCYGVTIDPHKMEVSHFFNGKRTSVTKMKRVSPLPLETMEMGNHSTTPAERQSGMSYRFFGVIDELIVANRVFDSEEMASIYEYGRQDDL</sequence>
<dbReference type="InterPro" id="IPR006860">
    <property type="entry name" value="FecR"/>
</dbReference>
<organism evidence="4 5">
    <name type="scientific">Rubripirellula obstinata</name>
    <dbReference type="NCBI Taxonomy" id="406547"/>
    <lineage>
        <taxon>Bacteria</taxon>
        <taxon>Pseudomonadati</taxon>
        <taxon>Planctomycetota</taxon>
        <taxon>Planctomycetia</taxon>
        <taxon>Pirellulales</taxon>
        <taxon>Pirellulaceae</taxon>
        <taxon>Rubripirellula</taxon>
    </lineage>
</organism>
<feature type="region of interest" description="Disordered" evidence="1">
    <location>
        <begin position="152"/>
        <end position="171"/>
    </location>
</feature>
<feature type="domain" description="FecR protein" evidence="3">
    <location>
        <begin position="254"/>
        <end position="307"/>
    </location>
</feature>
<keyword evidence="2" id="KW-0812">Transmembrane</keyword>
<dbReference type="PANTHER" id="PTHR30273:SF2">
    <property type="entry name" value="PROTEIN FECR"/>
    <property type="match status" value="1"/>
</dbReference>
<keyword evidence="2" id="KW-0472">Membrane</keyword>
<dbReference type="AlphaFoldDB" id="A0A5B1CD81"/>
<dbReference type="Gene3D" id="2.60.120.1440">
    <property type="match status" value="1"/>
</dbReference>